<reference evidence="2" key="2">
    <citation type="journal article" date="2015" name="Fish Shellfish Immunol.">
        <title>Early steps in the European eel (Anguilla anguilla)-Vibrio vulnificus interaction in the gills: Role of the RtxA13 toxin.</title>
        <authorList>
            <person name="Callol A."/>
            <person name="Pajuelo D."/>
            <person name="Ebbesson L."/>
            <person name="Teles M."/>
            <person name="MacKenzie S."/>
            <person name="Amaro C."/>
        </authorList>
    </citation>
    <scope>NUCLEOTIDE SEQUENCE</scope>
</reference>
<dbReference type="EMBL" id="GBXM01035278">
    <property type="protein sequence ID" value="JAH73299.1"/>
    <property type="molecule type" value="Transcribed_RNA"/>
</dbReference>
<proteinExistence type="predicted"/>
<evidence type="ECO:0000256" key="1">
    <source>
        <dbReference type="SAM" id="Phobius"/>
    </source>
</evidence>
<keyword evidence="1" id="KW-0812">Transmembrane</keyword>
<organism evidence="2">
    <name type="scientific">Anguilla anguilla</name>
    <name type="common">European freshwater eel</name>
    <name type="synonym">Muraena anguilla</name>
    <dbReference type="NCBI Taxonomy" id="7936"/>
    <lineage>
        <taxon>Eukaryota</taxon>
        <taxon>Metazoa</taxon>
        <taxon>Chordata</taxon>
        <taxon>Craniata</taxon>
        <taxon>Vertebrata</taxon>
        <taxon>Euteleostomi</taxon>
        <taxon>Actinopterygii</taxon>
        <taxon>Neopterygii</taxon>
        <taxon>Teleostei</taxon>
        <taxon>Anguilliformes</taxon>
        <taxon>Anguillidae</taxon>
        <taxon>Anguilla</taxon>
    </lineage>
</organism>
<reference evidence="2" key="1">
    <citation type="submission" date="2014-11" db="EMBL/GenBank/DDBJ databases">
        <authorList>
            <person name="Amaro Gonzalez C."/>
        </authorList>
    </citation>
    <scope>NUCLEOTIDE SEQUENCE</scope>
</reference>
<accession>A0A0E9V5D1</accession>
<protein>
    <submittedName>
        <fullName evidence="2">Uncharacterized protein</fullName>
    </submittedName>
</protein>
<keyword evidence="1" id="KW-0472">Membrane</keyword>
<dbReference type="AlphaFoldDB" id="A0A0E9V5D1"/>
<name>A0A0E9V5D1_ANGAN</name>
<feature type="transmembrane region" description="Helical" evidence="1">
    <location>
        <begin position="6"/>
        <end position="25"/>
    </location>
</feature>
<evidence type="ECO:0000313" key="2">
    <source>
        <dbReference type="EMBL" id="JAH73299.1"/>
    </source>
</evidence>
<keyword evidence="1" id="KW-1133">Transmembrane helix</keyword>
<sequence>MIASSYSLLICLKVINGAVLIYNLIHFCKKVVFCEPIVVSLKSIQSSAVF</sequence>